<keyword evidence="17 24" id="KW-0472">Membrane</keyword>
<keyword evidence="18" id="KW-0594">Phospholipid biosynthesis</keyword>
<evidence type="ECO:0000256" key="21">
    <source>
        <dbReference type="PIRSR" id="PIRSR600829-2"/>
    </source>
</evidence>
<evidence type="ECO:0000256" key="10">
    <source>
        <dbReference type="ARBA" id="ARBA00022723"/>
    </source>
</evidence>
<feature type="binding site" evidence="21">
    <location>
        <begin position="33"/>
        <end position="37"/>
    </location>
    <ligand>
        <name>substrate</name>
    </ligand>
</feature>
<feature type="transmembrane region" description="Helical" evidence="24">
    <location>
        <begin position="32"/>
        <end position="53"/>
    </location>
</feature>
<evidence type="ECO:0000256" key="9">
    <source>
        <dbReference type="ARBA" id="ARBA00022692"/>
    </source>
</evidence>
<feature type="binding site" evidence="23">
    <location>
        <position position="79"/>
    </location>
    <ligand>
        <name>a divalent metal cation</name>
        <dbReference type="ChEBI" id="CHEBI:60240"/>
    </ligand>
</feature>
<dbReference type="GO" id="GO:0046872">
    <property type="term" value="F:metal ion binding"/>
    <property type="evidence" value="ECO:0007669"/>
    <property type="project" value="UniProtKB-KW"/>
</dbReference>
<evidence type="ECO:0000256" key="2">
    <source>
        <dbReference type="ARBA" id="ARBA00005967"/>
    </source>
</evidence>
<keyword evidence="15 24" id="KW-1133">Transmembrane helix</keyword>
<comment type="catalytic activity">
    <reaction evidence="24">
        <text>a 1,2-diacyl-sn-glycerol + ATP = a 1,2-diacyl-sn-glycero-3-phosphate + ADP + H(+)</text>
        <dbReference type="Rhea" id="RHEA:10272"/>
        <dbReference type="ChEBI" id="CHEBI:15378"/>
        <dbReference type="ChEBI" id="CHEBI:17815"/>
        <dbReference type="ChEBI" id="CHEBI:30616"/>
        <dbReference type="ChEBI" id="CHEBI:58608"/>
        <dbReference type="ChEBI" id="CHEBI:456216"/>
        <dbReference type="EC" id="2.7.1.107"/>
    </reaction>
</comment>
<dbReference type="InterPro" id="IPR036945">
    <property type="entry name" value="DAGK_sf"/>
</dbReference>
<comment type="function">
    <text evidence="24">Catalyzes the ATP-dependent phosphorylation of sn-l,2-diacylglycerol (DAG) to phosphatidic acid. Involved in the recycling of diacylglycerol produced as a by-product during membrane-derived oligosaccharide (MDO) biosynthesis.</text>
</comment>
<sequence length="129" mass="14264">MSLRRKPTGIKRIYLAGGHSLRAFKWLIINEAAFKQECWLSVALVACSLFFPFSLLEYVLLWCALLVVLLAEIINTAIEAVVDRISLEIHPLSGLAKDLGSLAVMVSVIIAILIWGSVFINLVCFTCVT</sequence>
<dbReference type="InterPro" id="IPR033718">
    <property type="entry name" value="DAGK_prok"/>
</dbReference>
<dbReference type="CDD" id="cd14264">
    <property type="entry name" value="DAGK_IM"/>
    <property type="match status" value="1"/>
</dbReference>
<evidence type="ECO:0000256" key="13">
    <source>
        <dbReference type="ARBA" id="ARBA00022840"/>
    </source>
</evidence>
<evidence type="ECO:0000256" key="5">
    <source>
        <dbReference type="ARBA" id="ARBA00022475"/>
    </source>
</evidence>
<feature type="binding site" evidence="21">
    <location>
        <position position="72"/>
    </location>
    <ligand>
        <name>substrate</name>
    </ligand>
</feature>
<keyword evidence="6" id="KW-0444">Lipid biosynthesis</keyword>
<evidence type="ECO:0000256" key="15">
    <source>
        <dbReference type="ARBA" id="ARBA00022989"/>
    </source>
</evidence>
<protein>
    <recommendedName>
        <fullName evidence="4 24">Diacylglycerol kinase</fullName>
        <ecNumber evidence="3 24">2.7.1.107</ecNumber>
    </recommendedName>
</protein>
<keyword evidence="14 23" id="KW-0460">Magnesium</keyword>
<comment type="similarity">
    <text evidence="2 24">Belongs to the bacterial diacylglycerol kinase family.</text>
</comment>
<keyword evidence="10 23" id="KW-0479">Metal-binding</keyword>
<dbReference type="GO" id="GO:0006654">
    <property type="term" value="P:phosphatidic acid biosynthetic process"/>
    <property type="evidence" value="ECO:0007669"/>
    <property type="project" value="InterPro"/>
</dbReference>
<dbReference type="PANTHER" id="PTHR34299:SF1">
    <property type="entry name" value="DIACYLGLYCEROL KINASE"/>
    <property type="match status" value="1"/>
</dbReference>
<reference evidence="25 26" key="1">
    <citation type="submission" date="2019-07" db="EMBL/GenBank/DDBJ databases">
        <title>Genomes of sea-ice associated Colwellia species.</title>
        <authorList>
            <person name="Bowman J.P."/>
        </authorList>
    </citation>
    <scope>NUCLEOTIDE SEQUENCE [LARGE SCALE GENOMIC DNA]</scope>
    <source>
        <strain evidence="25 26">ACAM 459</strain>
    </source>
</reference>
<keyword evidence="11 22" id="KW-0547">Nucleotide-binding</keyword>
<dbReference type="RefSeq" id="WP_146790056.1">
    <property type="nucleotide sequence ID" value="NZ_VOLT01000009.1"/>
</dbReference>
<feature type="binding site" evidence="22">
    <location>
        <begin position="88"/>
        <end position="90"/>
    </location>
    <ligand>
        <name>ATP</name>
        <dbReference type="ChEBI" id="CHEBI:30616"/>
    </ligand>
</feature>
<organism evidence="25 26">
    <name type="scientific">Colwellia demingiae</name>
    <dbReference type="NCBI Taxonomy" id="89401"/>
    <lineage>
        <taxon>Bacteria</taxon>
        <taxon>Pseudomonadati</taxon>
        <taxon>Pseudomonadota</taxon>
        <taxon>Gammaproteobacteria</taxon>
        <taxon>Alteromonadales</taxon>
        <taxon>Colwelliaceae</taxon>
        <taxon>Colwellia</taxon>
    </lineage>
</organism>
<dbReference type="GO" id="GO:0004143">
    <property type="term" value="F:ATP-dependent diacylglycerol kinase activity"/>
    <property type="evidence" value="ECO:0007669"/>
    <property type="project" value="UniProtKB-EC"/>
</dbReference>
<name>A0A5C6QB99_9GAMM</name>
<feature type="transmembrane region" description="Helical" evidence="24">
    <location>
        <begin position="99"/>
        <end position="123"/>
    </location>
</feature>
<dbReference type="InterPro" id="IPR000829">
    <property type="entry name" value="DAGK"/>
</dbReference>
<evidence type="ECO:0000256" key="6">
    <source>
        <dbReference type="ARBA" id="ARBA00022516"/>
    </source>
</evidence>
<dbReference type="Gene3D" id="1.10.287.3610">
    <property type="match status" value="1"/>
</dbReference>
<keyword evidence="16 24" id="KW-0443">Lipid metabolism</keyword>
<evidence type="ECO:0000256" key="24">
    <source>
        <dbReference type="RuleBase" id="RU363065"/>
    </source>
</evidence>
<proteinExistence type="inferred from homology"/>
<keyword evidence="9 24" id="KW-0812">Transmembrane</keyword>
<evidence type="ECO:0000256" key="12">
    <source>
        <dbReference type="ARBA" id="ARBA00022777"/>
    </source>
</evidence>
<evidence type="ECO:0000256" key="3">
    <source>
        <dbReference type="ARBA" id="ARBA00012133"/>
    </source>
</evidence>
<evidence type="ECO:0000256" key="17">
    <source>
        <dbReference type="ARBA" id="ARBA00023136"/>
    </source>
</evidence>
<feature type="binding site" evidence="21">
    <location>
        <position position="12"/>
    </location>
    <ligand>
        <name>substrate</name>
    </ligand>
</feature>
<dbReference type="PROSITE" id="PS01069">
    <property type="entry name" value="DAGK_PROKAR"/>
    <property type="match status" value="1"/>
</dbReference>
<evidence type="ECO:0000313" key="25">
    <source>
        <dbReference type="EMBL" id="TWX65993.1"/>
    </source>
</evidence>
<keyword evidence="19 24" id="KW-1208">Phospholipid metabolism</keyword>
<evidence type="ECO:0000256" key="4">
    <source>
        <dbReference type="ARBA" id="ARBA00017575"/>
    </source>
</evidence>
<dbReference type="Pfam" id="PF01219">
    <property type="entry name" value="DAGK_prokar"/>
    <property type="match status" value="1"/>
</dbReference>
<keyword evidence="26" id="KW-1185">Reference proteome</keyword>
<feature type="active site" description="Proton acceptor" evidence="20">
    <location>
        <position position="72"/>
    </location>
</feature>
<evidence type="ECO:0000256" key="14">
    <source>
        <dbReference type="ARBA" id="ARBA00022842"/>
    </source>
</evidence>
<feature type="binding site" evidence="21">
    <location>
        <position position="101"/>
    </location>
    <ligand>
        <name>substrate</name>
    </ligand>
</feature>
<evidence type="ECO:0000256" key="7">
    <source>
        <dbReference type="ARBA" id="ARBA00022519"/>
    </source>
</evidence>
<evidence type="ECO:0000256" key="20">
    <source>
        <dbReference type="PIRSR" id="PIRSR600829-1"/>
    </source>
</evidence>
<comment type="subcellular location">
    <subcellularLocation>
        <location evidence="1 24">Cell inner membrane</location>
        <topology evidence="1 24">Multi-pass membrane protein</topology>
    </subcellularLocation>
</comment>
<dbReference type="OrthoDB" id="9796011at2"/>
<dbReference type="AlphaFoldDB" id="A0A5C6QB99"/>
<comment type="caution">
    <text evidence="25">The sequence shown here is derived from an EMBL/GenBank/DDBJ whole genome shotgun (WGS) entry which is preliminary data.</text>
</comment>
<keyword evidence="12 24" id="KW-0418">Kinase</keyword>
<feature type="binding site" evidence="22">
    <location>
        <position position="31"/>
    </location>
    <ligand>
        <name>ATP</name>
        <dbReference type="ChEBI" id="CHEBI:30616"/>
    </ligand>
</feature>
<feature type="binding site" evidence="22">
    <location>
        <position position="79"/>
    </location>
    <ligand>
        <name>ATP</name>
        <dbReference type="ChEBI" id="CHEBI:30616"/>
    </ligand>
</feature>
<dbReference type="EC" id="2.7.1.107" evidence="3 24"/>
<feature type="binding site" evidence="22">
    <location>
        <begin position="97"/>
        <end position="98"/>
    </location>
    <ligand>
        <name>ATP</name>
        <dbReference type="ChEBI" id="CHEBI:30616"/>
    </ligand>
</feature>
<evidence type="ECO:0000256" key="11">
    <source>
        <dbReference type="ARBA" id="ARBA00022741"/>
    </source>
</evidence>
<evidence type="ECO:0000313" key="26">
    <source>
        <dbReference type="Proteomes" id="UP000321822"/>
    </source>
</evidence>
<keyword evidence="8 24" id="KW-0808">Transferase</keyword>
<dbReference type="PANTHER" id="PTHR34299">
    <property type="entry name" value="DIACYLGLYCEROL KINASE"/>
    <property type="match status" value="1"/>
</dbReference>
<dbReference type="EMBL" id="VOLT01000009">
    <property type="protein sequence ID" value="TWX65993.1"/>
    <property type="molecule type" value="Genomic_DNA"/>
</dbReference>
<evidence type="ECO:0000256" key="8">
    <source>
        <dbReference type="ARBA" id="ARBA00022679"/>
    </source>
</evidence>
<dbReference type="GO" id="GO:0005524">
    <property type="term" value="F:ATP binding"/>
    <property type="evidence" value="ECO:0007669"/>
    <property type="project" value="UniProtKB-KW"/>
</dbReference>
<dbReference type="GO" id="GO:0005886">
    <property type="term" value="C:plasma membrane"/>
    <property type="evidence" value="ECO:0007669"/>
    <property type="project" value="UniProtKB-SubCell"/>
</dbReference>
<feature type="binding site" evidence="22">
    <location>
        <position position="12"/>
    </location>
    <ligand>
        <name>ATP</name>
        <dbReference type="ChEBI" id="CHEBI:30616"/>
    </ligand>
</feature>
<evidence type="ECO:0000256" key="19">
    <source>
        <dbReference type="ARBA" id="ARBA00023264"/>
    </source>
</evidence>
<dbReference type="Proteomes" id="UP000321822">
    <property type="component" value="Unassembled WGS sequence"/>
</dbReference>
<evidence type="ECO:0000256" key="16">
    <source>
        <dbReference type="ARBA" id="ARBA00023098"/>
    </source>
</evidence>
<keyword evidence="13 22" id="KW-0067">ATP-binding</keyword>
<accession>A0A5C6QB99</accession>
<evidence type="ECO:0000256" key="1">
    <source>
        <dbReference type="ARBA" id="ARBA00004429"/>
    </source>
</evidence>
<evidence type="ECO:0000256" key="22">
    <source>
        <dbReference type="PIRSR" id="PIRSR600829-3"/>
    </source>
</evidence>
<keyword evidence="5" id="KW-1003">Cell membrane</keyword>
<evidence type="ECO:0000256" key="18">
    <source>
        <dbReference type="ARBA" id="ARBA00023209"/>
    </source>
</evidence>
<evidence type="ECO:0000256" key="23">
    <source>
        <dbReference type="PIRSR" id="PIRSR600829-4"/>
    </source>
</evidence>
<comment type="caution">
    <text evidence="24">Lacks conserved residue(s) required for the propagation of feature annotation.</text>
</comment>
<feature type="binding site" evidence="23">
    <location>
        <position position="31"/>
    </location>
    <ligand>
        <name>a divalent metal cation</name>
        <dbReference type="ChEBI" id="CHEBI:60240"/>
    </ligand>
</feature>
<comment type="cofactor">
    <cofactor evidence="23">
        <name>Mg(2+)</name>
        <dbReference type="ChEBI" id="CHEBI:18420"/>
    </cofactor>
    <text evidence="23">Mn(2+), Zn(2+), Cd(2+) and Co(2+) support activity to lesser extents.</text>
</comment>
<gene>
    <name evidence="25" type="ORF">ESZ36_16995</name>
</gene>
<keyword evidence="7 24" id="KW-0997">Cell inner membrane</keyword>